<keyword evidence="1" id="KW-0547">Nucleotide-binding</keyword>
<evidence type="ECO:0000313" key="5">
    <source>
        <dbReference type="Proteomes" id="UP000248627"/>
    </source>
</evidence>
<reference evidence="4 5" key="1">
    <citation type="submission" date="2018-01" db="EMBL/GenBank/DDBJ databases">
        <title>Draft genome sequence of Jishengella endophytica.</title>
        <authorList>
            <person name="Sahin N."/>
            <person name="Ay H."/>
            <person name="Saygin H."/>
        </authorList>
    </citation>
    <scope>NUCLEOTIDE SEQUENCE [LARGE SCALE GENOMIC DNA]</scope>
    <source>
        <strain evidence="4 5">DSM 45430</strain>
    </source>
</reference>
<dbReference type="Pfam" id="PF00733">
    <property type="entry name" value="Asn_synthase"/>
    <property type="match status" value="2"/>
</dbReference>
<accession>A0A2W2DSU2</accession>
<dbReference type="GO" id="GO:0005829">
    <property type="term" value="C:cytosol"/>
    <property type="evidence" value="ECO:0007669"/>
    <property type="project" value="TreeGrafter"/>
</dbReference>
<feature type="domain" description="Asparagine synthetase" evidence="3">
    <location>
        <begin position="190"/>
        <end position="320"/>
    </location>
</feature>
<comment type="caution">
    <text evidence="4">The sequence shown here is derived from an EMBL/GenBank/DDBJ whole genome shotgun (WGS) entry which is preliminary data.</text>
</comment>
<evidence type="ECO:0000256" key="2">
    <source>
        <dbReference type="ARBA" id="ARBA00022840"/>
    </source>
</evidence>
<evidence type="ECO:0000256" key="1">
    <source>
        <dbReference type="ARBA" id="ARBA00022741"/>
    </source>
</evidence>
<gene>
    <name evidence="4" type="ORF">C1I93_14755</name>
</gene>
<dbReference type="Gene3D" id="3.40.50.620">
    <property type="entry name" value="HUPs"/>
    <property type="match status" value="1"/>
</dbReference>
<dbReference type="InterPro" id="IPR014729">
    <property type="entry name" value="Rossmann-like_a/b/a_fold"/>
</dbReference>
<evidence type="ECO:0000259" key="3">
    <source>
        <dbReference type="Pfam" id="PF00733"/>
    </source>
</evidence>
<protein>
    <recommendedName>
        <fullName evidence="3">Asparagine synthetase domain-containing protein</fullName>
    </recommendedName>
</protein>
<dbReference type="PANTHER" id="PTHR11772:SF2">
    <property type="entry name" value="ASPARAGINE SYNTHETASE [GLUTAMINE-HYDROLYZING]"/>
    <property type="match status" value="1"/>
</dbReference>
<dbReference type="AlphaFoldDB" id="A0A2W2DSU2"/>
<dbReference type="EMBL" id="POTX01000086">
    <property type="protein sequence ID" value="PZF95833.1"/>
    <property type="molecule type" value="Genomic_DNA"/>
</dbReference>
<evidence type="ECO:0000313" key="4">
    <source>
        <dbReference type="EMBL" id="PZF95833.1"/>
    </source>
</evidence>
<proteinExistence type="predicted"/>
<feature type="domain" description="Asparagine synthetase" evidence="3">
    <location>
        <begin position="349"/>
        <end position="452"/>
    </location>
</feature>
<dbReference type="Proteomes" id="UP000248627">
    <property type="component" value="Unassembled WGS sequence"/>
</dbReference>
<dbReference type="OrthoDB" id="3934993at2"/>
<dbReference type="GO" id="GO:0005524">
    <property type="term" value="F:ATP binding"/>
    <property type="evidence" value="ECO:0007669"/>
    <property type="project" value="UniProtKB-KW"/>
</dbReference>
<sequence length="471" mass="51082">MATSRWVVVSNRSLPGLAHLAAQHQIGDLTLYCAGLSGALPAHPPVEIDVRSIAVVGAEPSPTDGQTASLTLDEGGLTIRTSLLNEDAVHVAVNRPRAAFAYFTDPFLAPLILPALGLPVEVRDDEPTAESDETLLRHVHRLPFGATQQVRQDARGWTIHATMRDDPLRQLRRPSLTVGRAAGELQLEALRETIRRIAANRPDCRFATLLSGGIDSGTVTMLAAAEGLPLTAYSVGTPWGDEFDDAAELCDHLGLPMTRISLGEERILDAIPRAVRGLGVTASEVVEVALTASAVYAGTEIATDETLLTGYGSDLINAGLYEPFDIVDELVDQTLAALHRTRFTNELSSRLPLSHSRQVHHPFWNWQVIRVALDTAPACKVHAGREKHHLRLAVSDHLPHRIAWRRKVAVHHGGGLQAGVIKLLAADAPGVDRSAVYRACFRELIAVAADGSPDEWDATRLYERAIARARR</sequence>
<dbReference type="PANTHER" id="PTHR11772">
    <property type="entry name" value="ASPARAGINE SYNTHETASE"/>
    <property type="match status" value="1"/>
</dbReference>
<dbReference type="GO" id="GO:0004066">
    <property type="term" value="F:asparagine synthase (glutamine-hydrolyzing) activity"/>
    <property type="evidence" value="ECO:0007669"/>
    <property type="project" value="InterPro"/>
</dbReference>
<keyword evidence="5" id="KW-1185">Reference proteome</keyword>
<dbReference type="GO" id="GO:0006529">
    <property type="term" value="P:asparagine biosynthetic process"/>
    <property type="evidence" value="ECO:0007669"/>
    <property type="project" value="InterPro"/>
</dbReference>
<keyword evidence="2" id="KW-0067">ATP-binding</keyword>
<dbReference type="SUPFAM" id="SSF52402">
    <property type="entry name" value="Adenine nucleotide alpha hydrolases-like"/>
    <property type="match status" value="1"/>
</dbReference>
<dbReference type="RefSeq" id="WP_111243862.1">
    <property type="nucleotide sequence ID" value="NZ_POTX01000086.1"/>
</dbReference>
<dbReference type="CDD" id="cd01991">
    <property type="entry name" value="Asn_synthase_B_C"/>
    <property type="match status" value="1"/>
</dbReference>
<organism evidence="4 5">
    <name type="scientific">Micromonospora endophytica</name>
    <dbReference type="NCBI Taxonomy" id="515350"/>
    <lineage>
        <taxon>Bacteria</taxon>
        <taxon>Bacillati</taxon>
        <taxon>Actinomycetota</taxon>
        <taxon>Actinomycetes</taxon>
        <taxon>Micromonosporales</taxon>
        <taxon>Micromonosporaceae</taxon>
        <taxon>Micromonospora</taxon>
    </lineage>
</organism>
<dbReference type="InterPro" id="IPR001962">
    <property type="entry name" value="Asn_synthase"/>
</dbReference>
<dbReference type="InterPro" id="IPR050795">
    <property type="entry name" value="Asn_Synthetase"/>
</dbReference>
<name>A0A2W2DSU2_9ACTN</name>